<protein>
    <recommendedName>
        <fullName evidence="1">Alkyl hydroperoxide reductase subunit C/ Thiol specific antioxidant domain-containing protein</fullName>
    </recommendedName>
</protein>
<dbReference type="Pfam" id="PF00578">
    <property type="entry name" value="AhpC-TSA"/>
    <property type="match status" value="1"/>
</dbReference>
<dbReference type="InterPro" id="IPR036249">
    <property type="entry name" value="Thioredoxin-like_sf"/>
</dbReference>
<proteinExistence type="predicted"/>
<dbReference type="GO" id="GO:0016491">
    <property type="term" value="F:oxidoreductase activity"/>
    <property type="evidence" value="ECO:0007669"/>
    <property type="project" value="InterPro"/>
</dbReference>
<dbReference type="AlphaFoldDB" id="A0A6T8PKN7"/>
<evidence type="ECO:0000259" key="1">
    <source>
        <dbReference type="Pfam" id="PF00578"/>
    </source>
</evidence>
<reference evidence="2" key="1">
    <citation type="submission" date="2021-01" db="EMBL/GenBank/DDBJ databases">
        <authorList>
            <person name="Corre E."/>
            <person name="Pelletier E."/>
            <person name="Niang G."/>
            <person name="Scheremetjew M."/>
            <person name="Finn R."/>
            <person name="Kale V."/>
            <person name="Holt S."/>
            <person name="Cochrane G."/>
            <person name="Meng A."/>
            <person name="Brown T."/>
            <person name="Cohen L."/>
        </authorList>
    </citation>
    <scope>NUCLEOTIDE SEQUENCE</scope>
    <source>
        <strain evidence="2">CCMP441</strain>
        <strain evidence="3">CCMP644</strain>
    </source>
</reference>
<organism evidence="2">
    <name type="scientific">Hemiselmis andersenii</name>
    <name type="common">Cryptophyte alga</name>
    <dbReference type="NCBI Taxonomy" id="464988"/>
    <lineage>
        <taxon>Eukaryota</taxon>
        <taxon>Cryptophyceae</taxon>
        <taxon>Cryptomonadales</taxon>
        <taxon>Hemiselmidaceae</taxon>
        <taxon>Hemiselmis</taxon>
    </lineage>
</organism>
<dbReference type="GO" id="GO:0016209">
    <property type="term" value="F:antioxidant activity"/>
    <property type="evidence" value="ECO:0007669"/>
    <property type="project" value="InterPro"/>
</dbReference>
<dbReference type="EMBL" id="HBFK01038695">
    <property type="protein sequence ID" value="CAD8756925.1"/>
    <property type="molecule type" value="Transcribed_RNA"/>
</dbReference>
<dbReference type="SUPFAM" id="SSF52833">
    <property type="entry name" value="Thioredoxin-like"/>
    <property type="match status" value="1"/>
</dbReference>
<sequence>MVTKEEREWLGKETPSFTLECTQGKQHELCGLKGKKVWVAFFRSAACPLCNLRIHDIIEHYSQLTGGGELQILAIFQTPVDIMNQYVSNRKPPFALLSDPDGKAYEMYECQVSNTGTCLGLIAAQIRGDFKRARKVGISQVAPIGDTSLANRMPADFLVDEGGLVRDAFYAKRAHEHIPFNRVVAFSRGPGGTDVGV</sequence>
<dbReference type="EMBL" id="HBFX01004216">
    <property type="protein sequence ID" value="CAD8948148.1"/>
    <property type="molecule type" value="Transcribed_RNA"/>
</dbReference>
<name>A0A6T8PKN7_HEMAN</name>
<dbReference type="InterPro" id="IPR000866">
    <property type="entry name" value="AhpC/TSA"/>
</dbReference>
<gene>
    <name evidence="3" type="ORF">HAND00432_LOCUS2666</name>
    <name evidence="2" type="ORF">HAND1043_LOCUS23435</name>
</gene>
<evidence type="ECO:0000313" key="2">
    <source>
        <dbReference type="EMBL" id="CAD8756925.1"/>
    </source>
</evidence>
<dbReference type="Gene3D" id="3.40.30.10">
    <property type="entry name" value="Glutaredoxin"/>
    <property type="match status" value="1"/>
</dbReference>
<accession>A0A6T8PKN7</accession>
<evidence type="ECO:0000313" key="3">
    <source>
        <dbReference type="EMBL" id="CAD8948148.1"/>
    </source>
</evidence>
<feature type="domain" description="Alkyl hydroperoxide reductase subunit C/ Thiol specific antioxidant" evidence="1">
    <location>
        <begin position="11"/>
        <end position="166"/>
    </location>
</feature>